<evidence type="ECO:0000313" key="5">
    <source>
        <dbReference type="Proteomes" id="UP000440367"/>
    </source>
</evidence>
<accession>A0A6A3XB65</accession>
<evidence type="ECO:0000313" key="1">
    <source>
        <dbReference type="EMBL" id="KAE8980370.1"/>
    </source>
</evidence>
<dbReference type="AlphaFoldDB" id="A0A6A3XB65"/>
<dbReference type="OrthoDB" id="10391001at2759"/>
<evidence type="ECO:0000313" key="6">
    <source>
        <dbReference type="Proteomes" id="UP000460718"/>
    </source>
</evidence>
<keyword evidence="4" id="KW-1185">Reference proteome</keyword>
<proteinExistence type="predicted"/>
<evidence type="ECO:0000313" key="4">
    <source>
        <dbReference type="Proteomes" id="UP000433483"/>
    </source>
</evidence>
<dbReference type="EMBL" id="QXGB01001440">
    <property type="protein sequence ID" value="KAE9190774.1"/>
    <property type="molecule type" value="Genomic_DNA"/>
</dbReference>
<dbReference type="Proteomes" id="UP000440367">
    <property type="component" value="Unassembled WGS sequence"/>
</dbReference>
<gene>
    <name evidence="3" type="ORF">PF002_g23443</name>
    <name evidence="2" type="ORF">PF005_g19121</name>
    <name evidence="1" type="ORF">PF011_g22467</name>
</gene>
<evidence type="ECO:0000313" key="2">
    <source>
        <dbReference type="EMBL" id="KAE9190774.1"/>
    </source>
</evidence>
<comment type="caution">
    <text evidence="3">The sequence shown here is derived from an EMBL/GenBank/DDBJ whole genome shotgun (WGS) entry which is preliminary data.</text>
</comment>
<evidence type="ECO:0000313" key="3">
    <source>
        <dbReference type="EMBL" id="KAE9195019.1"/>
    </source>
</evidence>
<dbReference type="Proteomes" id="UP000460718">
    <property type="component" value="Unassembled WGS sequence"/>
</dbReference>
<name>A0A6A3XB65_9STRA</name>
<dbReference type="EMBL" id="QXGD01002017">
    <property type="protein sequence ID" value="KAE9195019.1"/>
    <property type="molecule type" value="Genomic_DNA"/>
</dbReference>
<dbReference type="Proteomes" id="UP000433483">
    <property type="component" value="Unassembled WGS sequence"/>
</dbReference>
<reference evidence="4 5" key="1">
    <citation type="submission" date="2018-08" db="EMBL/GenBank/DDBJ databases">
        <title>Genomic investigation of the strawberry pathogen Phytophthora fragariae indicates pathogenicity is determined by transcriptional variation in three key races.</title>
        <authorList>
            <person name="Adams T.M."/>
            <person name="Armitage A.D."/>
            <person name="Sobczyk M.K."/>
            <person name="Bates H.J."/>
            <person name="Dunwell J.M."/>
            <person name="Nellist C.F."/>
            <person name="Harrison R.J."/>
        </authorList>
    </citation>
    <scope>NUCLEOTIDE SEQUENCE [LARGE SCALE GENOMIC DNA]</scope>
    <source>
        <strain evidence="3 5">BC-1</strain>
        <strain evidence="2 4">NOV-27</strain>
        <strain evidence="1 6">SCRP245</strain>
    </source>
</reference>
<organism evidence="3 5">
    <name type="scientific">Phytophthora fragariae</name>
    <dbReference type="NCBI Taxonomy" id="53985"/>
    <lineage>
        <taxon>Eukaryota</taxon>
        <taxon>Sar</taxon>
        <taxon>Stramenopiles</taxon>
        <taxon>Oomycota</taxon>
        <taxon>Peronosporomycetes</taxon>
        <taxon>Peronosporales</taxon>
        <taxon>Peronosporaceae</taxon>
        <taxon>Phytophthora</taxon>
    </lineage>
</organism>
<dbReference type="EMBL" id="QXFW01002257">
    <property type="protein sequence ID" value="KAE8980370.1"/>
    <property type="molecule type" value="Genomic_DNA"/>
</dbReference>
<protein>
    <submittedName>
        <fullName evidence="3">Uncharacterized protein</fullName>
    </submittedName>
</protein>
<sequence length="120" mass="13308">MFPGDQSIVGKKILALLPERNMLIVTPVEVVTHQLVGVLYVSFLGQKLATRMLLLLPFAYRLVALLERDLIPILTDLIPFLTDLPDLGYLSLVLRHPRLHMLEALHGGIAVSDQTFALGV</sequence>